<organism evidence="2">
    <name type="scientific">Oryza glumipatula</name>
    <dbReference type="NCBI Taxonomy" id="40148"/>
    <lineage>
        <taxon>Eukaryota</taxon>
        <taxon>Viridiplantae</taxon>
        <taxon>Streptophyta</taxon>
        <taxon>Embryophyta</taxon>
        <taxon>Tracheophyta</taxon>
        <taxon>Spermatophyta</taxon>
        <taxon>Magnoliopsida</taxon>
        <taxon>Liliopsida</taxon>
        <taxon>Poales</taxon>
        <taxon>Poaceae</taxon>
        <taxon>BOP clade</taxon>
        <taxon>Oryzoideae</taxon>
        <taxon>Oryzeae</taxon>
        <taxon>Oryzinae</taxon>
        <taxon>Oryza</taxon>
    </lineage>
</organism>
<reference evidence="2" key="1">
    <citation type="submission" date="2015-04" db="UniProtKB">
        <authorList>
            <consortium name="EnsemblPlants"/>
        </authorList>
    </citation>
    <scope>IDENTIFICATION</scope>
</reference>
<evidence type="ECO:0000256" key="1">
    <source>
        <dbReference type="SAM" id="MobiDB-lite"/>
    </source>
</evidence>
<proteinExistence type="predicted"/>
<feature type="compositionally biased region" description="Polar residues" evidence="1">
    <location>
        <begin position="54"/>
        <end position="63"/>
    </location>
</feature>
<reference evidence="2" key="2">
    <citation type="submission" date="2018-05" db="EMBL/GenBank/DDBJ databases">
        <title>OgluRS3 (Oryza glumaepatula Reference Sequence Version 3).</title>
        <authorList>
            <person name="Zhang J."/>
            <person name="Kudrna D."/>
            <person name="Lee S."/>
            <person name="Talag J."/>
            <person name="Welchert J."/>
            <person name="Wing R.A."/>
        </authorList>
    </citation>
    <scope>NUCLEOTIDE SEQUENCE [LARGE SCALE GENOMIC DNA]</scope>
</reference>
<dbReference type="AlphaFoldDB" id="A0A0E0AA17"/>
<evidence type="ECO:0000313" key="2">
    <source>
        <dbReference type="EnsemblPlants" id="OGLUM06G16940.1"/>
    </source>
</evidence>
<dbReference type="Gramene" id="OGLUM06G16940.1">
    <property type="protein sequence ID" value="OGLUM06G16940.1"/>
    <property type="gene ID" value="OGLUM06G16940"/>
</dbReference>
<protein>
    <submittedName>
        <fullName evidence="2">Uncharacterized protein</fullName>
    </submittedName>
</protein>
<name>A0A0E0AA17_9ORYZ</name>
<sequence length="114" mass="12423">MWVAKVLTVSSKVVNDGQKAKRTVMVELRLSLLAQTEAHKVLVATGYLENNNKLKTNWGGNRNTKPEFSRMSGGGSMSEMPGAQDQYLNSWLMEICAYIDVGAGEESGEGNLGK</sequence>
<dbReference type="HOGENOM" id="CLU_2124954_0_0_1"/>
<keyword evidence="3" id="KW-1185">Reference proteome</keyword>
<evidence type="ECO:0000313" key="3">
    <source>
        <dbReference type="Proteomes" id="UP000026961"/>
    </source>
</evidence>
<dbReference type="EnsemblPlants" id="OGLUM06G16940.1">
    <property type="protein sequence ID" value="OGLUM06G16940.1"/>
    <property type="gene ID" value="OGLUM06G16940"/>
</dbReference>
<feature type="region of interest" description="Disordered" evidence="1">
    <location>
        <begin position="54"/>
        <end position="80"/>
    </location>
</feature>
<accession>A0A0E0AA17</accession>
<dbReference type="Proteomes" id="UP000026961">
    <property type="component" value="Chromosome 6"/>
</dbReference>